<dbReference type="Proteomes" id="UP000028501">
    <property type="component" value="Chromosome"/>
</dbReference>
<dbReference type="InterPro" id="IPR037914">
    <property type="entry name" value="SpoVT-AbrB_sf"/>
</dbReference>
<dbReference type="SMART" id="SM00966">
    <property type="entry name" value="SpoVT_AbrB"/>
    <property type="match status" value="1"/>
</dbReference>
<name>A0A075W906_ARCFL</name>
<evidence type="ECO:0000313" key="2">
    <source>
        <dbReference type="EMBL" id="AIG96905.1"/>
    </source>
</evidence>
<dbReference type="RefSeq" id="WP_052270455.1">
    <property type="nucleotide sequence ID" value="NZ_CP006577.1"/>
</dbReference>
<dbReference type="GO" id="GO:0003677">
    <property type="term" value="F:DNA binding"/>
    <property type="evidence" value="ECO:0007669"/>
    <property type="project" value="InterPro"/>
</dbReference>
<dbReference type="Pfam" id="PF04014">
    <property type="entry name" value="MazE_antitoxin"/>
    <property type="match status" value="1"/>
</dbReference>
<evidence type="ECO:0000259" key="1">
    <source>
        <dbReference type="PROSITE" id="PS51740"/>
    </source>
</evidence>
<protein>
    <submittedName>
        <fullName evidence="2">Looped-hinge helix DNA binding protein domain protein, AbrB family</fullName>
    </submittedName>
</protein>
<dbReference type="KEGG" id="afg:AFULGI_00000590"/>
<dbReference type="PROSITE" id="PS51740">
    <property type="entry name" value="SPOVT_ABRB"/>
    <property type="match status" value="1"/>
</dbReference>
<feature type="domain" description="SpoVT-AbrB" evidence="1">
    <location>
        <begin position="3"/>
        <end position="48"/>
    </location>
</feature>
<sequence>MVKLKVKVGAKGQVVIPKVIRDKLGIKPDDVLLVDEEGGKIVIEKQDIDDFIEWVKKTRKKVAGEVYRIALEDEFE</sequence>
<dbReference type="InterPro" id="IPR052975">
    <property type="entry name" value="Repressor-like_regulatory"/>
</dbReference>
<reference evidence="2 3" key="1">
    <citation type="submission" date="2013-07" db="EMBL/GenBank/DDBJ databases">
        <title>Genome of Archaeoglobus fulgidus.</title>
        <authorList>
            <person name="Fiebig A."/>
            <person name="Birkeland N.-K."/>
        </authorList>
    </citation>
    <scope>NUCLEOTIDE SEQUENCE [LARGE SCALE GENOMIC DNA]</scope>
    <source>
        <strain evidence="2 3">DSM 8774</strain>
    </source>
</reference>
<dbReference type="GeneID" id="25399209"/>
<evidence type="ECO:0000313" key="3">
    <source>
        <dbReference type="Proteomes" id="UP000028501"/>
    </source>
</evidence>
<dbReference type="PANTHER" id="PTHR34860:SF7">
    <property type="entry name" value="TRANSCRIPTION REGULATOR, SPOVT_ABRB FAMILY"/>
    <property type="match status" value="1"/>
</dbReference>
<dbReference type="HOGENOM" id="CLU_158484_9_2_2"/>
<dbReference type="NCBIfam" id="TIGR01439">
    <property type="entry name" value="lp_hng_hel_AbrB"/>
    <property type="match status" value="1"/>
</dbReference>
<dbReference type="PANTHER" id="PTHR34860">
    <property type="entry name" value="REPRESSOR-LIKE PROTEIN SSO7C3"/>
    <property type="match status" value="1"/>
</dbReference>
<gene>
    <name evidence="2" type="ORF">AFULGI_00000590</name>
</gene>
<accession>A0A075W906</accession>
<dbReference type="InterPro" id="IPR007159">
    <property type="entry name" value="SpoVT-AbrB_dom"/>
</dbReference>
<dbReference type="EMBL" id="CP006577">
    <property type="protein sequence ID" value="AIG96905.1"/>
    <property type="molecule type" value="Genomic_DNA"/>
</dbReference>
<organism evidence="2 3">
    <name type="scientific">Archaeoglobus fulgidus DSM 8774</name>
    <dbReference type="NCBI Taxonomy" id="1344584"/>
    <lineage>
        <taxon>Archaea</taxon>
        <taxon>Methanobacteriati</taxon>
        <taxon>Methanobacteriota</taxon>
        <taxon>Archaeoglobi</taxon>
        <taxon>Archaeoglobales</taxon>
        <taxon>Archaeoglobaceae</taxon>
        <taxon>Archaeoglobus</taxon>
    </lineage>
</organism>
<dbReference type="AlphaFoldDB" id="A0A075W906"/>
<dbReference type="SUPFAM" id="SSF89447">
    <property type="entry name" value="AbrB/MazE/MraZ-like"/>
    <property type="match status" value="1"/>
</dbReference>
<proteinExistence type="predicted"/>
<dbReference type="Gene3D" id="2.10.260.10">
    <property type="match status" value="1"/>
</dbReference>